<dbReference type="GO" id="GO:0008146">
    <property type="term" value="F:sulfotransferase activity"/>
    <property type="evidence" value="ECO:0007669"/>
    <property type="project" value="InterPro"/>
</dbReference>
<reference evidence="3" key="1">
    <citation type="journal article" date="2017" name="Nature">
        <title>The genome of Chenopodium quinoa.</title>
        <authorList>
            <person name="Jarvis D.E."/>
            <person name="Ho Y.S."/>
            <person name="Lightfoot D.J."/>
            <person name="Schmoeckel S.M."/>
            <person name="Li B."/>
            <person name="Borm T.J.A."/>
            <person name="Ohyanagi H."/>
            <person name="Mineta K."/>
            <person name="Michell C.T."/>
            <person name="Saber N."/>
            <person name="Kharbatia N.M."/>
            <person name="Rupper R.R."/>
            <person name="Sharp A.R."/>
            <person name="Dally N."/>
            <person name="Boughton B.A."/>
            <person name="Woo Y.H."/>
            <person name="Gao G."/>
            <person name="Schijlen E.G.W.M."/>
            <person name="Guo X."/>
            <person name="Momin A.A."/>
            <person name="Negrao S."/>
            <person name="Al-Babili S."/>
            <person name="Gehring C."/>
            <person name="Roessner U."/>
            <person name="Jung C."/>
            <person name="Murphy K."/>
            <person name="Arold S.T."/>
            <person name="Gojobori T."/>
            <person name="van der Linden C.G."/>
            <person name="van Loo E.N."/>
            <person name="Jellen E.N."/>
            <person name="Maughan P.J."/>
            <person name="Tester M."/>
        </authorList>
    </citation>
    <scope>NUCLEOTIDE SEQUENCE [LARGE SCALE GENOMIC DNA]</scope>
    <source>
        <strain evidence="3">cv. PI 614886</strain>
    </source>
</reference>
<dbReference type="Pfam" id="PF00685">
    <property type="entry name" value="Sulfotransfer_1"/>
    <property type="match status" value="1"/>
</dbReference>
<evidence type="ECO:0000313" key="4">
    <source>
        <dbReference type="Proteomes" id="UP000596660"/>
    </source>
</evidence>
<evidence type="ECO:0000259" key="2">
    <source>
        <dbReference type="Pfam" id="PF00685"/>
    </source>
</evidence>
<dbReference type="InterPro" id="IPR000863">
    <property type="entry name" value="Sulfotransferase_dom"/>
</dbReference>
<accession>A0A803LKL4</accession>
<feature type="domain" description="Sulfotransferase" evidence="2">
    <location>
        <begin position="37"/>
        <end position="97"/>
    </location>
</feature>
<dbReference type="EnsemblPlants" id="AUR62014511-RA">
    <property type="protein sequence ID" value="AUR62014511-RA:cds"/>
    <property type="gene ID" value="AUR62014511"/>
</dbReference>
<comment type="similarity">
    <text evidence="1">Belongs to the sulfotransferase 1 family.</text>
</comment>
<evidence type="ECO:0000256" key="1">
    <source>
        <dbReference type="RuleBase" id="RU361155"/>
    </source>
</evidence>
<proteinExistence type="inferred from homology"/>
<dbReference type="Gramene" id="AUR62014511-RA">
    <property type="protein sequence ID" value="AUR62014511-RA:cds"/>
    <property type="gene ID" value="AUR62014511"/>
</dbReference>
<keyword evidence="1" id="KW-0808">Transferase</keyword>
<dbReference type="Proteomes" id="UP000596660">
    <property type="component" value="Unplaced"/>
</dbReference>
<reference evidence="3" key="2">
    <citation type="submission" date="2021-03" db="UniProtKB">
        <authorList>
            <consortium name="EnsemblPlants"/>
        </authorList>
    </citation>
    <scope>IDENTIFICATION</scope>
</reference>
<name>A0A803LKL4_CHEQI</name>
<dbReference type="AlphaFoldDB" id="A0A803LKL4"/>
<evidence type="ECO:0000313" key="3">
    <source>
        <dbReference type="EnsemblPlants" id="AUR62014511-RA:cds"/>
    </source>
</evidence>
<sequence length="98" mass="10743">MAEPHSMNSKTNQSKETVFLSEEEVEQLKQCLPKVHPPTQSPLVSNSPHVLVCGLETAVYGNSLTAPSPHQLKELPSPRLLQSHVPYASLLESMKTSP</sequence>
<protein>
    <recommendedName>
        <fullName evidence="1">Sulfotransferase</fullName>
        <ecNumber evidence="1">2.8.2.-</ecNumber>
    </recommendedName>
</protein>
<organism evidence="3 4">
    <name type="scientific">Chenopodium quinoa</name>
    <name type="common">Quinoa</name>
    <dbReference type="NCBI Taxonomy" id="63459"/>
    <lineage>
        <taxon>Eukaryota</taxon>
        <taxon>Viridiplantae</taxon>
        <taxon>Streptophyta</taxon>
        <taxon>Embryophyta</taxon>
        <taxon>Tracheophyta</taxon>
        <taxon>Spermatophyta</taxon>
        <taxon>Magnoliopsida</taxon>
        <taxon>eudicotyledons</taxon>
        <taxon>Gunneridae</taxon>
        <taxon>Pentapetalae</taxon>
        <taxon>Caryophyllales</taxon>
        <taxon>Chenopodiaceae</taxon>
        <taxon>Chenopodioideae</taxon>
        <taxon>Atripliceae</taxon>
        <taxon>Chenopodium</taxon>
    </lineage>
</organism>
<dbReference type="EC" id="2.8.2.-" evidence="1"/>
<keyword evidence="4" id="KW-1185">Reference proteome</keyword>